<dbReference type="InParanoid" id="A0A423PZZ0"/>
<comment type="similarity">
    <text evidence="1">Belongs to the short-chain dehydrogenases/reductases (SDR) family.</text>
</comment>
<name>A0A423PZZ0_9GAMM</name>
<dbReference type="Gene3D" id="3.40.50.720">
    <property type="entry name" value="NAD(P)-binding Rossmann-like Domain"/>
    <property type="match status" value="1"/>
</dbReference>
<dbReference type="Gene3D" id="3.30.530.20">
    <property type="match status" value="1"/>
</dbReference>
<dbReference type="InterPro" id="IPR002347">
    <property type="entry name" value="SDR_fam"/>
</dbReference>
<dbReference type="Pfam" id="PF10604">
    <property type="entry name" value="Polyketide_cyc2"/>
    <property type="match status" value="1"/>
</dbReference>
<organism evidence="2 3">
    <name type="scientific">Salinisphaera japonica YTM-1</name>
    <dbReference type="NCBI Taxonomy" id="1209778"/>
    <lineage>
        <taxon>Bacteria</taxon>
        <taxon>Pseudomonadati</taxon>
        <taxon>Pseudomonadota</taxon>
        <taxon>Gammaproteobacteria</taxon>
        <taxon>Salinisphaerales</taxon>
        <taxon>Salinisphaeraceae</taxon>
        <taxon>Salinisphaera</taxon>
    </lineage>
</organism>
<evidence type="ECO:0000313" key="3">
    <source>
        <dbReference type="Proteomes" id="UP000285310"/>
    </source>
</evidence>
<dbReference type="PRINTS" id="PR00081">
    <property type="entry name" value="GDHRDH"/>
</dbReference>
<dbReference type="InterPro" id="IPR052992">
    <property type="entry name" value="SDR_member_12"/>
</dbReference>
<dbReference type="InterPro" id="IPR036291">
    <property type="entry name" value="NAD(P)-bd_dom_sf"/>
</dbReference>
<dbReference type="AlphaFoldDB" id="A0A423PZZ0"/>
<keyword evidence="3" id="KW-1185">Reference proteome</keyword>
<dbReference type="SUPFAM" id="SSF55961">
    <property type="entry name" value="Bet v1-like"/>
    <property type="match status" value="1"/>
</dbReference>
<comment type="caution">
    <text evidence="2">The sequence shown here is derived from an EMBL/GenBank/DDBJ whole genome shotgun (WGS) entry which is preliminary data.</text>
</comment>
<dbReference type="PANTHER" id="PTHR44656">
    <property type="entry name" value="DEHYDROGENASE/REDUCTASE SDR FAMILY MEMBER 12"/>
    <property type="match status" value="1"/>
</dbReference>
<dbReference type="InterPro" id="IPR023393">
    <property type="entry name" value="START-like_dom_sf"/>
</dbReference>
<dbReference type="Proteomes" id="UP000285310">
    <property type="component" value="Unassembled WGS sequence"/>
</dbReference>
<sequence>MTTITIERGATAPRAIADCYRYLADFSTCEQWDPAVYRAEKLTPGPPRPGTEFRVIVSIGPRRKTLRYRLDAIAPGERLELTGRGAGIKTHETLTFTPGEDGARTHIAYHGEFSLRGPLARAARLARPAIKRMTAQAMTGLIDALTIKTATPRQGWLSYAADRTLLPGEALYTDRGYFAMSDRAHAEFMDDKTVAITGATGGIGRTIAAEYARLGARVLLVGRDSQRLAAAAEHVRGVAGCDPEHIDTVEADLATVAAAQAAGQQIAARMPHLDVLVNNAGALFESYGQTADGHEQTLAINLIAPFVLTETLMPALTAAQGRVINMSSGGMYAKGLDRGALEPSGDDYNGLGAYARTKRALVALTRHWFRRYGDEGVRFNAMHPGWVDTPGVADALPRFYYLLRPVLRDTRMGADTAVWLGAARRAGALNGAFVFDRTPRPTALLPGTAVKPSEAQSLYGWLRNKTGIDVHGLR</sequence>
<evidence type="ECO:0000256" key="1">
    <source>
        <dbReference type="RuleBase" id="RU000363"/>
    </source>
</evidence>
<dbReference type="PRINTS" id="PR00080">
    <property type="entry name" value="SDRFAMILY"/>
</dbReference>
<reference evidence="2 3" key="1">
    <citation type="submission" date="2013-10" db="EMBL/GenBank/DDBJ databases">
        <title>Salinisphaera japonica YTM-1 Genome Sequencing.</title>
        <authorList>
            <person name="Lai Q."/>
            <person name="Li C."/>
            <person name="Shao Z."/>
        </authorList>
    </citation>
    <scope>NUCLEOTIDE SEQUENCE [LARGE SCALE GENOMIC DNA]</scope>
    <source>
        <strain evidence="2 3">YTM-1</strain>
    </source>
</reference>
<dbReference type="InterPro" id="IPR019587">
    <property type="entry name" value="Polyketide_cyclase/dehydratase"/>
</dbReference>
<dbReference type="EMBL" id="AYKG01000006">
    <property type="protein sequence ID" value="ROO31316.1"/>
    <property type="molecule type" value="Genomic_DNA"/>
</dbReference>
<gene>
    <name evidence="2" type="ORF">SAJA_03170</name>
</gene>
<evidence type="ECO:0000313" key="2">
    <source>
        <dbReference type="EMBL" id="ROO31316.1"/>
    </source>
</evidence>
<proteinExistence type="inferred from homology"/>
<protein>
    <submittedName>
        <fullName evidence="2">Dehydrogenase</fullName>
    </submittedName>
</protein>
<dbReference type="PANTHER" id="PTHR44656:SF7">
    <property type="entry name" value="DEHYDROGENASE_REDUCTASE SDR FAMILY MEMBER 12"/>
    <property type="match status" value="1"/>
</dbReference>
<dbReference type="Pfam" id="PF00106">
    <property type="entry name" value="adh_short"/>
    <property type="match status" value="1"/>
</dbReference>
<dbReference type="RefSeq" id="WP_184999719.1">
    <property type="nucleotide sequence ID" value="NZ_AYKG01000006.1"/>
</dbReference>
<dbReference type="SUPFAM" id="SSF51735">
    <property type="entry name" value="NAD(P)-binding Rossmann-fold domains"/>
    <property type="match status" value="1"/>
</dbReference>
<accession>A0A423PZZ0</accession>